<dbReference type="EMBL" id="ADVR01000030">
    <property type="protein sequence ID" value="EFO81005.1"/>
    <property type="molecule type" value="Genomic_DNA"/>
</dbReference>
<dbReference type="Pfam" id="PF03704">
    <property type="entry name" value="BTAD"/>
    <property type="match status" value="1"/>
</dbReference>
<dbReference type="InterPro" id="IPR016032">
    <property type="entry name" value="Sig_transdc_resp-reg_C-effctor"/>
</dbReference>
<evidence type="ECO:0000256" key="4">
    <source>
        <dbReference type="SAM" id="MobiDB-lite"/>
    </source>
</evidence>
<dbReference type="InterPro" id="IPR011990">
    <property type="entry name" value="TPR-like_helical_dom_sf"/>
</dbReference>
<dbReference type="GO" id="GO:0003677">
    <property type="term" value="F:DNA binding"/>
    <property type="evidence" value="ECO:0007669"/>
    <property type="project" value="UniProtKB-KW"/>
</dbReference>
<dbReference type="Gene3D" id="3.40.50.300">
    <property type="entry name" value="P-loop containing nucleotide triphosphate hydrolases"/>
    <property type="match status" value="1"/>
</dbReference>
<dbReference type="SUPFAM" id="SSF48452">
    <property type="entry name" value="TPR-like"/>
    <property type="match status" value="1"/>
</dbReference>
<dbReference type="HOGENOM" id="CLU_006325_0_0_0"/>
<dbReference type="Proteomes" id="UP000054010">
    <property type="component" value="Unassembled WGS sequence"/>
</dbReference>
<evidence type="ECO:0000313" key="7">
    <source>
        <dbReference type="EMBL" id="EFO81005.1"/>
    </source>
</evidence>
<comment type="similarity">
    <text evidence="1">Belongs to the AfsR/DnrI/RedD regulatory family.</text>
</comment>
<dbReference type="InterPro" id="IPR011989">
    <property type="entry name" value="ARM-like"/>
</dbReference>
<feature type="region of interest" description="Disordered" evidence="4">
    <location>
        <begin position="702"/>
        <end position="723"/>
    </location>
</feature>
<feature type="domain" description="Bacterial transcriptional activator" evidence="6">
    <location>
        <begin position="1020"/>
        <end position="1165"/>
    </location>
</feature>
<dbReference type="InterPro" id="IPR059106">
    <property type="entry name" value="WHD_MalT"/>
</dbReference>
<comment type="caution">
    <text evidence="7">The sequence shown here is derived from an EMBL/GenBank/DDBJ whole genome shotgun (WGS) entry which is preliminary data.</text>
</comment>
<dbReference type="SMART" id="SM01043">
    <property type="entry name" value="BTAD"/>
    <property type="match status" value="1"/>
</dbReference>
<keyword evidence="8" id="KW-1185">Reference proteome</keyword>
<evidence type="ECO:0000259" key="5">
    <source>
        <dbReference type="SMART" id="SM00862"/>
    </source>
</evidence>
<dbReference type="InterPro" id="IPR027417">
    <property type="entry name" value="P-loop_NTPase"/>
</dbReference>
<dbReference type="Gene3D" id="1.25.10.10">
    <property type="entry name" value="Leucine-rich Repeat Variant"/>
    <property type="match status" value="1"/>
</dbReference>
<evidence type="ECO:0000256" key="3">
    <source>
        <dbReference type="ARBA" id="ARBA00023125"/>
    </source>
</evidence>
<dbReference type="Gene3D" id="1.10.10.10">
    <property type="entry name" value="Winged helix-like DNA-binding domain superfamily/Winged helix DNA-binding domain"/>
    <property type="match status" value="1"/>
</dbReference>
<dbReference type="GO" id="GO:0000160">
    <property type="term" value="P:phosphorelay signal transduction system"/>
    <property type="evidence" value="ECO:0007669"/>
    <property type="project" value="InterPro"/>
</dbReference>
<protein>
    <submittedName>
        <fullName evidence="7">Transcriptional activator domain protein</fullName>
    </submittedName>
</protein>
<reference evidence="7 8" key="1">
    <citation type="journal article" date="2011" name="J. Bacteriol.">
        <title>Draft genome sequence of the anoxygenic filamentous phototrophic bacterium Oscillochloris trichoides subsp. DG-6.</title>
        <authorList>
            <person name="Kuznetsov B.B."/>
            <person name="Ivanovsky R.N."/>
            <person name="Keppen O.I."/>
            <person name="Sukhacheva M.V."/>
            <person name="Bumazhkin B.K."/>
            <person name="Patutina E.O."/>
            <person name="Beletsky A.V."/>
            <person name="Mardanov A.V."/>
            <person name="Baslerov R.V."/>
            <person name="Panteleeva A.N."/>
            <person name="Kolganova T.V."/>
            <person name="Ravin N.V."/>
            <person name="Skryabin K.G."/>
        </authorList>
    </citation>
    <scope>NUCLEOTIDE SEQUENCE [LARGE SCALE GENOMIC DNA]</scope>
    <source>
        <strain evidence="7 8">DG-6</strain>
    </source>
</reference>
<dbReference type="InterPro" id="IPR056884">
    <property type="entry name" value="NPHP3-like_N"/>
</dbReference>
<dbReference type="Gene3D" id="1.25.40.10">
    <property type="entry name" value="Tetratricopeptide repeat domain"/>
    <property type="match status" value="2"/>
</dbReference>
<keyword evidence="3" id="KW-0238">DNA-binding</keyword>
<evidence type="ECO:0000256" key="2">
    <source>
        <dbReference type="ARBA" id="ARBA00022737"/>
    </source>
</evidence>
<evidence type="ECO:0000259" key="6">
    <source>
        <dbReference type="SMART" id="SM01043"/>
    </source>
</evidence>
<dbReference type="Pfam" id="PF25873">
    <property type="entry name" value="WHD_MalT"/>
    <property type="match status" value="1"/>
</dbReference>
<keyword evidence="2" id="KW-0677">Repeat</keyword>
<dbReference type="InterPro" id="IPR005158">
    <property type="entry name" value="BTAD"/>
</dbReference>
<dbReference type="OrthoDB" id="134937at2"/>
<dbReference type="SMART" id="SM00862">
    <property type="entry name" value="Trans_reg_C"/>
    <property type="match status" value="1"/>
</dbReference>
<dbReference type="eggNOG" id="COG3629">
    <property type="taxonomic scope" value="Bacteria"/>
</dbReference>
<dbReference type="PANTHER" id="PTHR35807">
    <property type="entry name" value="TRANSCRIPTIONAL REGULATOR REDD-RELATED"/>
    <property type="match status" value="1"/>
</dbReference>
<proteinExistence type="inferred from homology"/>
<organism evidence="7 8">
    <name type="scientific">Oscillochloris trichoides DG-6</name>
    <dbReference type="NCBI Taxonomy" id="765420"/>
    <lineage>
        <taxon>Bacteria</taxon>
        <taxon>Bacillati</taxon>
        <taxon>Chloroflexota</taxon>
        <taxon>Chloroflexia</taxon>
        <taxon>Chloroflexales</taxon>
        <taxon>Chloroflexineae</taxon>
        <taxon>Oscillochloridaceae</taxon>
        <taxon>Oscillochloris</taxon>
    </lineage>
</organism>
<evidence type="ECO:0000256" key="1">
    <source>
        <dbReference type="ARBA" id="ARBA00005820"/>
    </source>
</evidence>
<name>E1ICQ7_9CHLR</name>
<evidence type="ECO:0000313" key="8">
    <source>
        <dbReference type="Proteomes" id="UP000054010"/>
    </source>
</evidence>
<dbReference type="PANTHER" id="PTHR35807:SF2">
    <property type="entry name" value="TRANSCRIPTIONAL ACTIVATOR DOMAIN"/>
    <property type="match status" value="1"/>
</dbReference>
<sequence length="1170" mass="129909">MTEAVQHNSGVMPPMALLPLKFAPPPMRSEVLLRPDLHALLAEVRLRPATLVTAPAGYGKTTLLTQWVADLTRTGADVCWLSLDNGDSDPGLLLAYLINTFQRVLPTVGAEAWRFLQSAANVTRDWPLVASALLSDLQSSLTTPTFLVIDDFHQIADGPITAALLGYLLRTAPPALHIIIASRRPLSAAPLPRMRAEGQLVEVERADLSLTHAEVANLLTQSGVELAADDLQLLLNRTEGWVLSLQLAARALARQAPEQRSAYLHALDNNQQHLFDYLASEVMADLPSELVIFLSHAALAAQMESDVLAEALQMPDAEQLLGRCLQLGLPITVVETSEHPVRNYRLHPLWQRLLRERAAHSTTREALVALHQRYGRAFEQRGNLEAALSHYVQIEDHHAIAHAIRSHAWPLINTPQRESIRAWIGRLPAEIRDHDPELLHMWGQSFAVASRKQAMEAISRAADLYQAQDNAQRELRALSDMAALIFWEDRPTEFATICIRAVRAANRERDDWARGAALASVVALLYNQGRYAAALRVANQAARHPRGVFWQWLLAMIVSSIHIEQGYPAAALVVITAALESPQIDRDDRMRQNLLRLQAMALYLQGHLQEATGVALDVHRRLSDFTNEGVLGRSALFLALLMFDQGRTEEANTYLERARAVANRVGAGALLTRVQVLDTYALLKTDQAAQAAADAGHLLRRMHSSAADATPEPPWHNHPEATESPFNAMANHDLWMQLLLLIALGEGGELDRAAHLANDLVAEMALRGDGLFLALARFYRAALNQRRDDLNMVDEDMQDGWQICDEYGFGYLPFLPSATIEVAAAHNLRLGIATRAVGDVLRRHMPTEAPNLLVRMLESGVGPSARVRIAQLLGDAGAASAYPALRAMLKDRHGPVRLAAEQAIERLVYRPSYTLHVRSLGGFGVWRGDVEIRDRDWRSIKARQLLQLLLVERGRMLPRDRIMDMLWPGLESEAAANNLRVTLSRLTKAIEPYRPEGAPTYYVVQQGDTYGFNIESDHSYDAANFSAQVEQARNVFQQGRRDEALVLYQRAVDLYGGTFLPDCLYEDWSVVERERLSLLFTEASIRLGNLLLTDGHPHAAIGLAWRVLEYDQAQEEAYQLLMRAYGGLGERSTALRLYARCVTALEQELGVEPLPETLAIYAQIKAGGGS</sequence>
<dbReference type="SUPFAM" id="SSF52540">
    <property type="entry name" value="P-loop containing nucleoside triphosphate hydrolases"/>
    <property type="match status" value="1"/>
</dbReference>
<feature type="domain" description="OmpR/PhoB-type" evidence="5">
    <location>
        <begin position="934"/>
        <end position="1012"/>
    </location>
</feature>
<dbReference type="InterPro" id="IPR051677">
    <property type="entry name" value="AfsR-DnrI-RedD_regulator"/>
</dbReference>
<dbReference type="STRING" id="765420.OSCT_1108"/>
<dbReference type="InterPro" id="IPR036388">
    <property type="entry name" value="WH-like_DNA-bd_sf"/>
</dbReference>
<dbReference type="InterPro" id="IPR001867">
    <property type="entry name" value="OmpR/PhoB-type_DNA-bd"/>
</dbReference>
<accession>E1ICQ7</accession>
<dbReference type="eggNOG" id="COG2909">
    <property type="taxonomic scope" value="Bacteria"/>
</dbReference>
<dbReference type="GO" id="GO:0006355">
    <property type="term" value="P:regulation of DNA-templated transcription"/>
    <property type="evidence" value="ECO:0007669"/>
    <property type="project" value="InterPro"/>
</dbReference>
<dbReference type="AlphaFoldDB" id="E1ICQ7"/>
<dbReference type="SUPFAM" id="SSF46894">
    <property type="entry name" value="C-terminal effector domain of the bipartite response regulators"/>
    <property type="match status" value="1"/>
</dbReference>
<dbReference type="Pfam" id="PF24883">
    <property type="entry name" value="NPHP3_N"/>
    <property type="match status" value="1"/>
</dbReference>
<dbReference type="eggNOG" id="COG1413">
    <property type="taxonomic scope" value="Bacteria"/>
</dbReference>
<gene>
    <name evidence="7" type="ORF">OSCT_1108</name>
</gene>